<gene>
    <name evidence="2" type="ORF">SAMN02745157_3998</name>
</gene>
<dbReference type="Gene3D" id="2.30.30.40">
    <property type="entry name" value="SH3 Domains"/>
    <property type="match status" value="1"/>
</dbReference>
<name>A0A1M5ITQ3_9HYPH</name>
<dbReference type="AlphaFoldDB" id="A0A1M5ITQ3"/>
<dbReference type="OrthoDB" id="9810773at2"/>
<evidence type="ECO:0000313" key="2">
    <source>
        <dbReference type="EMBL" id="SHG31697.1"/>
    </source>
</evidence>
<sequence>MNHRNLGNIAAAGRRAFWKGASAALLVMALVILPLSGGRDAHAQGAAGAAPKLGPSGLPLPRFVSLKAGRVNVRVGPGNDYRIAWVFTRSGLPVEVIQEFDNWRRIRDSDGTEGWVFHSLLGMKRTAVVAPWQQGDPLPIRAEPEDTGDITAYLQPKVVAKVNECEAGWCQLADPRFRGWIRQDRLWGVYPDETIN</sequence>
<dbReference type="Proteomes" id="UP000184485">
    <property type="component" value="Unassembled WGS sequence"/>
</dbReference>
<evidence type="ECO:0000259" key="1">
    <source>
        <dbReference type="SMART" id="SM00287"/>
    </source>
</evidence>
<dbReference type="InterPro" id="IPR010466">
    <property type="entry name" value="DUF1058"/>
</dbReference>
<proteinExistence type="predicted"/>
<dbReference type="EMBL" id="FQUP01000004">
    <property type="protein sequence ID" value="SHG31697.1"/>
    <property type="molecule type" value="Genomic_DNA"/>
</dbReference>
<dbReference type="InterPro" id="IPR003646">
    <property type="entry name" value="SH3-like_bac-type"/>
</dbReference>
<protein>
    <submittedName>
        <fullName evidence="2">SH3-like domain-containing protein</fullName>
    </submittedName>
</protein>
<dbReference type="SMART" id="SM00287">
    <property type="entry name" value="SH3b"/>
    <property type="match status" value="1"/>
</dbReference>
<keyword evidence="3" id="KW-1185">Reference proteome</keyword>
<reference evidence="2 3" key="1">
    <citation type="submission" date="2016-11" db="EMBL/GenBank/DDBJ databases">
        <authorList>
            <person name="Jaros S."/>
            <person name="Januszkiewicz K."/>
            <person name="Wedrychowicz H."/>
        </authorList>
    </citation>
    <scope>NUCLEOTIDE SEQUENCE [LARGE SCALE GENOMIC DNA]</scope>
    <source>
        <strain evidence="2 3">DSM 19436</strain>
    </source>
</reference>
<dbReference type="STRING" id="1122133.SAMN02745157_3998"/>
<accession>A0A1M5ITQ3</accession>
<organism evidence="2 3">
    <name type="scientific">Kaistia soli DSM 19436</name>
    <dbReference type="NCBI Taxonomy" id="1122133"/>
    <lineage>
        <taxon>Bacteria</taxon>
        <taxon>Pseudomonadati</taxon>
        <taxon>Pseudomonadota</taxon>
        <taxon>Alphaproteobacteria</taxon>
        <taxon>Hyphomicrobiales</taxon>
        <taxon>Kaistiaceae</taxon>
        <taxon>Kaistia</taxon>
    </lineage>
</organism>
<dbReference type="Pfam" id="PF06347">
    <property type="entry name" value="SH3_4"/>
    <property type="match status" value="2"/>
</dbReference>
<feature type="domain" description="SH3b" evidence="1">
    <location>
        <begin position="61"/>
        <end position="125"/>
    </location>
</feature>
<evidence type="ECO:0000313" key="3">
    <source>
        <dbReference type="Proteomes" id="UP000184485"/>
    </source>
</evidence>